<dbReference type="InterPro" id="IPR050881">
    <property type="entry name" value="LL-DAP_aminotransferase"/>
</dbReference>
<dbReference type="InterPro" id="IPR015421">
    <property type="entry name" value="PyrdxlP-dep_Trfase_major"/>
</dbReference>
<dbReference type="AlphaFoldDB" id="A0A1R3VMP1"/>
<dbReference type="InterPro" id="IPR015422">
    <property type="entry name" value="PyrdxlP-dep_Trfase_small"/>
</dbReference>
<organism evidence="5 6">
    <name type="scientific">Ectothiorhodosinus mongolicus</name>
    <dbReference type="NCBI Taxonomy" id="233100"/>
    <lineage>
        <taxon>Bacteria</taxon>
        <taxon>Pseudomonadati</taxon>
        <taxon>Pseudomonadota</taxon>
        <taxon>Gammaproteobacteria</taxon>
        <taxon>Chromatiales</taxon>
        <taxon>Ectothiorhodospiraceae</taxon>
        <taxon>Ectothiorhodosinus</taxon>
    </lineage>
</organism>
<dbReference type="RefSeq" id="WP_076754262.1">
    <property type="nucleotide sequence ID" value="NZ_CP023018.1"/>
</dbReference>
<evidence type="ECO:0000256" key="1">
    <source>
        <dbReference type="ARBA" id="ARBA00001933"/>
    </source>
</evidence>
<feature type="domain" description="Aminotransferase class I/classII large" evidence="4">
    <location>
        <begin position="32"/>
        <end position="371"/>
    </location>
</feature>
<keyword evidence="2" id="KW-0032">Aminotransferase</keyword>
<reference evidence="5 6" key="1">
    <citation type="submission" date="2017-01" db="EMBL/GenBank/DDBJ databases">
        <authorList>
            <person name="Mah S.A."/>
            <person name="Swanson W.J."/>
            <person name="Moy G.W."/>
            <person name="Vacquier V.D."/>
        </authorList>
    </citation>
    <scope>NUCLEOTIDE SEQUENCE [LARGE SCALE GENOMIC DNA]</scope>
    <source>
        <strain evidence="5 6">M9</strain>
    </source>
</reference>
<evidence type="ECO:0000256" key="3">
    <source>
        <dbReference type="ARBA" id="ARBA00022679"/>
    </source>
</evidence>
<name>A0A1R3VMP1_9GAMM</name>
<dbReference type="CDD" id="cd00609">
    <property type="entry name" value="AAT_like"/>
    <property type="match status" value="1"/>
</dbReference>
<dbReference type="InterPro" id="IPR015424">
    <property type="entry name" value="PyrdxlP-dep_Trfase"/>
</dbReference>
<dbReference type="EMBL" id="FTPK01000001">
    <property type="protein sequence ID" value="SIT65807.1"/>
    <property type="molecule type" value="Genomic_DNA"/>
</dbReference>
<dbReference type="Pfam" id="PF00155">
    <property type="entry name" value="Aminotran_1_2"/>
    <property type="match status" value="1"/>
</dbReference>
<dbReference type="InterPro" id="IPR004839">
    <property type="entry name" value="Aminotransferase_I/II_large"/>
</dbReference>
<accession>A0A1R3VMP1</accession>
<dbReference type="OrthoDB" id="9803354at2"/>
<dbReference type="PANTHER" id="PTHR42832:SF1">
    <property type="entry name" value="GLUTAMATE-PYRUVATE AMINOTRANSFERASE ALAC"/>
    <property type="match status" value="1"/>
</dbReference>
<dbReference type="STRING" id="233100.SAMN05216526_0260"/>
<gene>
    <name evidence="5" type="ORF">SAMN05216526_0260</name>
</gene>
<dbReference type="PANTHER" id="PTHR42832">
    <property type="entry name" value="AMINO ACID AMINOTRANSFERASE"/>
    <property type="match status" value="1"/>
</dbReference>
<evidence type="ECO:0000259" key="4">
    <source>
        <dbReference type="Pfam" id="PF00155"/>
    </source>
</evidence>
<dbReference type="Proteomes" id="UP000223759">
    <property type="component" value="Unassembled WGS sequence"/>
</dbReference>
<dbReference type="GO" id="GO:0008483">
    <property type="term" value="F:transaminase activity"/>
    <property type="evidence" value="ECO:0007669"/>
    <property type="project" value="UniProtKB-KW"/>
</dbReference>
<sequence>MIEEFPRIKRLPPYVFAIVNELKAKARARGEDVIDFGMGNPDQPTPSHIVDKLVEVAQRGDTHRYSMSKGIPRLRRAVTRWYQENYDVELDPESEAIVTIGSKEGLAHLALATLGPGDAVLVPNPAYPIHPYGCVIAGADIRHVPMIPEVDFFAELERAITDSWPKPKMLILNFPGNPTTQCVELDFFEKVVAIAREHKIWVVHDLAYAEIVFDGYKAPSILQVPGAKDLAVEFYTLSKSYNMPGWRVGFMVGNPTLVDALGRIKSYLDYGTFTPIQVAAIAALEGPQDCVEEIRQLYLRRRDVLCDGLNALGWSVEKPKATMFVWAPIPPQYREMGSLEFSKKLLRDAHVAVSPGIGFGSYGDDHVRFGLIENEHRTRQALRGIKAMFRADEKLGKTA</sequence>
<comment type="cofactor">
    <cofactor evidence="1">
        <name>pyridoxal 5'-phosphate</name>
        <dbReference type="ChEBI" id="CHEBI:597326"/>
    </cofactor>
</comment>
<proteinExistence type="predicted"/>
<dbReference type="FunFam" id="3.40.640.10:FF:000018">
    <property type="entry name" value="Alanine aminotransferase AlaC"/>
    <property type="match status" value="1"/>
</dbReference>
<protein>
    <submittedName>
        <fullName evidence="5">Alanine-synthesizing transaminase</fullName>
    </submittedName>
</protein>
<dbReference type="Gene3D" id="3.40.640.10">
    <property type="entry name" value="Type I PLP-dependent aspartate aminotransferase-like (Major domain)"/>
    <property type="match status" value="1"/>
</dbReference>
<dbReference type="Gene3D" id="3.90.1150.10">
    <property type="entry name" value="Aspartate Aminotransferase, domain 1"/>
    <property type="match status" value="1"/>
</dbReference>
<dbReference type="GO" id="GO:0030170">
    <property type="term" value="F:pyridoxal phosphate binding"/>
    <property type="evidence" value="ECO:0007669"/>
    <property type="project" value="InterPro"/>
</dbReference>
<evidence type="ECO:0000256" key="2">
    <source>
        <dbReference type="ARBA" id="ARBA00022576"/>
    </source>
</evidence>
<dbReference type="NCBIfam" id="NF006033">
    <property type="entry name" value="PRK08175.1"/>
    <property type="match status" value="1"/>
</dbReference>
<evidence type="ECO:0000313" key="5">
    <source>
        <dbReference type="EMBL" id="SIT65807.1"/>
    </source>
</evidence>
<keyword evidence="6" id="KW-1185">Reference proteome</keyword>
<evidence type="ECO:0000313" key="6">
    <source>
        <dbReference type="Proteomes" id="UP000223759"/>
    </source>
</evidence>
<keyword evidence="3" id="KW-0808">Transferase</keyword>
<dbReference type="SUPFAM" id="SSF53383">
    <property type="entry name" value="PLP-dependent transferases"/>
    <property type="match status" value="1"/>
</dbReference>